<dbReference type="GO" id="GO:1990961">
    <property type="term" value="P:xenobiotic detoxification by transmembrane export across the plasma membrane"/>
    <property type="evidence" value="ECO:0007669"/>
    <property type="project" value="InterPro"/>
</dbReference>
<dbReference type="RefSeq" id="WP_034238301.1">
    <property type="nucleotide sequence ID" value="NZ_AQRA01000001.1"/>
</dbReference>
<evidence type="ECO:0000259" key="9">
    <source>
        <dbReference type="PROSITE" id="PS50850"/>
    </source>
</evidence>
<evidence type="ECO:0000256" key="3">
    <source>
        <dbReference type="ARBA" id="ARBA00022448"/>
    </source>
</evidence>
<feature type="transmembrane region" description="Helical" evidence="8">
    <location>
        <begin position="50"/>
        <end position="66"/>
    </location>
</feature>
<evidence type="ECO:0000256" key="6">
    <source>
        <dbReference type="ARBA" id="ARBA00022989"/>
    </source>
</evidence>
<sequence length="402" mass="44423">MLKKKLAQFEFVTLMASLMSIVALAIDALLPALDIIGITIGTRQVADNQLLITMIFLGLGIGPLIFGPISDSIGRKPVVYMGLLLFIIASFICVFATSIEMMVLGRILQGIGLSAPRTIAIAMIRDIYSGDYMARIMSFITVVFLLVPIIAPALGKFVLDHYDWQAIFYVQVLFSILISFWFWKRQAETLEISNRIKFTSSIFVDGLKELMQYKTTIGYTLISGFIVGSFMVYLSTSQQIFEQQYQLKEEFPYIFGLLAISIGSAIFLNGTLVLKYGMEKLVTTSLLAFFAISLLYIVLFYNSSNPSIGILLLFFGMQFFAIGFLFGNLRALAMQPIGHIAGIGAAITGFVSTIMAVPISTYIGRFVLGTTLPLFIGFLVCALLSIIILVYLKVSVKQQRAA</sequence>
<feature type="transmembrane region" description="Helical" evidence="8">
    <location>
        <begin position="166"/>
        <end position="183"/>
    </location>
</feature>
<dbReference type="PROSITE" id="PS50850">
    <property type="entry name" value="MFS"/>
    <property type="match status" value="1"/>
</dbReference>
<dbReference type="SUPFAM" id="SSF103473">
    <property type="entry name" value="MFS general substrate transporter"/>
    <property type="match status" value="1"/>
</dbReference>
<evidence type="ECO:0000313" key="10">
    <source>
        <dbReference type="EMBL" id="EZH75667.1"/>
    </source>
</evidence>
<comment type="subcellular location">
    <subcellularLocation>
        <location evidence="1">Cell membrane</location>
        <topology evidence="1">Multi-pass membrane protein</topology>
    </subcellularLocation>
</comment>
<keyword evidence="11" id="KW-1185">Reference proteome</keyword>
<dbReference type="PANTHER" id="PTHR23502">
    <property type="entry name" value="MAJOR FACILITATOR SUPERFAMILY"/>
    <property type="match status" value="1"/>
</dbReference>
<reference evidence="10 11" key="1">
    <citation type="submission" date="2014-04" db="EMBL/GenBank/DDBJ databases">
        <title>Aquimarina sp. 22II-S11-z7 Genome Sequencing.</title>
        <authorList>
            <person name="Lai Q."/>
        </authorList>
    </citation>
    <scope>NUCLEOTIDE SEQUENCE [LARGE SCALE GENOMIC DNA]</scope>
    <source>
        <strain evidence="10 11">22II-S11-z7</strain>
    </source>
</reference>
<dbReference type="CDD" id="cd17320">
    <property type="entry name" value="MFS_MdfA_MDR_like"/>
    <property type="match status" value="1"/>
</dbReference>
<feature type="transmembrane region" description="Helical" evidence="8">
    <location>
        <begin position="307"/>
        <end position="327"/>
    </location>
</feature>
<dbReference type="InterPro" id="IPR036259">
    <property type="entry name" value="MFS_trans_sf"/>
</dbReference>
<feature type="transmembrane region" description="Helical" evidence="8">
    <location>
        <begin position="216"/>
        <end position="234"/>
    </location>
</feature>
<organism evidence="10 11">
    <name type="scientific">Aquimarina atlantica</name>
    <dbReference type="NCBI Taxonomy" id="1317122"/>
    <lineage>
        <taxon>Bacteria</taxon>
        <taxon>Pseudomonadati</taxon>
        <taxon>Bacteroidota</taxon>
        <taxon>Flavobacteriia</taxon>
        <taxon>Flavobacteriales</taxon>
        <taxon>Flavobacteriaceae</taxon>
        <taxon>Aquimarina</taxon>
    </lineage>
</organism>
<protein>
    <submittedName>
        <fullName evidence="10">MFS transporter</fullName>
    </submittedName>
</protein>
<accession>A0A023C012</accession>
<keyword evidence="3" id="KW-0813">Transport</keyword>
<feature type="transmembrane region" description="Helical" evidence="8">
    <location>
        <begin position="254"/>
        <end position="274"/>
    </location>
</feature>
<feature type="transmembrane region" description="Helical" evidence="8">
    <location>
        <begin position="78"/>
        <end position="97"/>
    </location>
</feature>
<comment type="similarity">
    <text evidence="2">Belongs to the major facilitator superfamily. Bcr/CmlA family.</text>
</comment>
<evidence type="ECO:0000313" key="11">
    <source>
        <dbReference type="Proteomes" id="UP000023541"/>
    </source>
</evidence>
<evidence type="ECO:0000256" key="4">
    <source>
        <dbReference type="ARBA" id="ARBA00022475"/>
    </source>
</evidence>
<keyword evidence="5 8" id="KW-0812">Transmembrane</keyword>
<dbReference type="PANTHER" id="PTHR23502:SF132">
    <property type="entry name" value="POLYAMINE TRANSPORTER 2-RELATED"/>
    <property type="match status" value="1"/>
</dbReference>
<feature type="transmembrane region" description="Helical" evidence="8">
    <location>
        <begin position="339"/>
        <end position="360"/>
    </location>
</feature>
<evidence type="ECO:0000256" key="1">
    <source>
        <dbReference type="ARBA" id="ARBA00004651"/>
    </source>
</evidence>
<dbReference type="GO" id="GO:0005886">
    <property type="term" value="C:plasma membrane"/>
    <property type="evidence" value="ECO:0007669"/>
    <property type="project" value="UniProtKB-SubCell"/>
</dbReference>
<dbReference type="eggNOG" id="COG2814">
    <property type="taxonomic scope" value="Bacteria"/>
</dbReference>
<keyword evidence="7 8" id="KW-0472">Membrane</keyword>
<dbReference type="AlphaFoldDB" id="A0A023C012"/>
<dbReference type="Proteomes" id="UP000023541">
    <property type="component" value="Unassembled WGS sequence"/>
</dbReference>
<comment type="caution">
    <text evidence="10">The sequence shown here is derived from an EMBL/GenBank/DDBJ whole genome shotgun (WGS) entry which is preliminary data.</text>
</comment>
<evidence type="ECO:0000256" key="8">
    <source>
        <dbReference type="SAM" id="Phobius"/>
    </source>
</evidence>
<dbReference type="OrthoDB" id="9800416at2"/>
<feature type="transmembrane region" description="Helical" evidence="8">
    <location>
        <begin position="136"/>
        <end position="154"/>
    </location>
</feature>
<keyword evidence="6 8" id="KW-1133">Transmembrane helix</keyword>
<name>A0A023C012_9FLAO</name>
<dbReference type="STRING" id="1317122.ATO12_02440"/>
<evidence type="ECO:0000256" key="5">
    <source>
        <dbReference type="ARBA" id="ARBA00022692"/>
    </source>
</evidence>
<evidence type="ECO:0000256" key="7">
    <source>
        <dbReference type="ARBA" id="ARBA00023136"/>
    </source>
</evidence>
<proteinExistence type="inferred from homology"/>
<dbReference type="Pfam" id="PF07690">
    <property type="entry name" value="MFS_1"/>
    <property type="match status" value="1"/>
</dbReference>
<dbReference type="InterPro" id="IPR020846">
    <property type="entry name" value="MFS_dom"/>
</dbReference>
<dbReference type="EMBL" id="AQRA01000001">
    <property type="protein sequence ID" value="EZH75667.1"/>
    <property type="molecule type" value="Genomic_DNA"/>
</dbReference>
<dbReference type="InterPro" id="IPR004812">
    <property type="entry name" value="Efflux_drug-R_Bcr/CmlA"/>
</dbReference>
<dbReference type="NCBIfam" id="TIGR00710">
    <property type="entry name" value="efflux_Bcr_CflA"/>
    <property type="match status" value="1"/>
</dbReference>
<keyword evidence="4" id="KW-1003">Cell membrane</keyword>
<feature type="transmembrane region" description="Helical" evidence="8">
    <location>
        <begin position="281"/>
        <end position="301"/>
    </location>
</feature>
<dbReference type="InterPro" id="IPR011701">
    <property type="entry name" value="MFS"/>
</dbReference>
<feature type="transmembrane region" description="Helical" evidence="8">
    <location>
        <begin position="12"/>
        <end position="30"/>
    </location>
</feature>
<gene>
    <name evidence="10" type="ORF">ATO12_02440</name>
</gene>
<dbReference type="Gene3D" id="1.20.1720.10">
    <property type="entry name" value="Multidrug resistance protein D"/>
    <property type="match status" value="1"/>
</dbReference>
<dbReference type="GO" id="GO:0042910">
    <property type="term" value="F:xenobiotic transmembrane transporter activity"/>
    <property type="evidence" value="ECO:0007669"/>
    <property type="project" value="InterPro"/>
</dbReference>
<feature type="transmembrane region" description="Helical" evidence="8">
    <location>
        <begin position="372"/>
        <end position="392"/>
    </location>
</feature>
<evidence type="ECO:0000256" key="2">
    <source>
        <dbReference type="ARBA" id="ARBA00006236"/>
    </source>
</evidence>
<feature type="domain" description="Major facilitator superfamily (MFS) profile" evidence="9">
    <location>
        <begin position="1"/>
        <end position="397"/>
    </location>
</feature>